<evidence type="ECO:0000256" key="2">
    <source>
        <dbReference type="ARBA" id="ARBA00022723"/>
    </source>
</evidence>
<dbReference type="Proteomes" id="UP001159042">
    <property type="component" value="Unassembled WGS sequence"/>
</dbReference>
<comment type="caution">
    <text evidence="4">The sequence shown here is derived from an EMBL/GenBank/DDBJ whole genome shotgun (WGS) entry which is preliminary data.</text>
</comment>
<comment type="cofactor">
    <cofactor evidence="1">
        <name>a divalent metal cation</name>
        <dbReference type="ChEBI" id="CHEBI:60240"/>
    </cofactor>
</comment>
<organism evidence="4 5">
    <name type="scientific">Exocentrus adspersus</name>
    <dbReference type="NCBI Taxonomy" id="1586481"/>
    <lineage>
        <taxon>Eukaryota</taxon>
        <taxon>Metazoa</taxon>
        <taxon>Ecdysozoa</taxon>
        <taxon>Arthropoda</taxon>
        <taxon>Hexapoda</taxon>
        <taxon>Insecta</taxon>
        <taxon>Pterygota</taxon>
        <taxon>Neoptera</taxon>
        <taxon>Endopterygota</taxon>
        <taxon>Coleoptera</taxon>
        <taxon>Polyphaga</taxon>
        <taxon>Cucujiformia</taxon>
        <taxon>Chrysomeloidea</taxon>
        <taxon>Cerambycidae</taxon>
        <taxon>Lamiinae</taxon>
        <taxon>Acanthocinini</taxon>
        <taxon>Exocentrus</taxon>
    </lineage>
</organism>
<evidence type="ECO:0000259" key="3">
    <source>
        <dbReference type="Pfam" id="PF13359"/>
    </source>
</evidence>
<keyword evidence="2" id="KW-0479">Metal-binding</keyword>
<gene>
    <name evidence="4" type="ORF">NQ315_017430</name>
</gene>
<evidence type="ECO:0000313" key="4">
    <source>
        <dbReference type="EMBL" id="KAJ8914720.1"/>
    </source>
</evidence>
<dbReference type="PANTHER" id="PTHR23080:SF141">
    <property type="entry name" value="TRANSPOSASE HELIX-TURN-HELIX DOMAIN-CONTAINING PROTEIN"/>
    <property type="match status" value="1"/>
</dbReference>
<sequence length="198" mass="22437">MPSTFIDKAVQIGNTSVQNIIRVPGVTDCIKIPVQKPKCRCCRIKTYSHYKGRNTLKFMTGVAPSGIITFVSQCYGGRASDKAICEQSGLINKLEAHIDSIMVDKGFLIDEICENNFIKIIRPSFLRKKKQFTAEEAQFNKNISRARVHVERANQRIRLFTIFNGPFPWSLVQYMDEIFTVACAVVNLQNPVLADDKF</sequence>
<dbReference type="PANTHER" id="PTHR23080">
    <property type="entry name" value="THAP DOMAIN PROTEIN"/>
    <property type="match status" value="1"/>
</dbReference>
<protein>
    <recommendedName>
        <fullName evidence="3">DDE Tnp4 domain-containing protein</fullName>
    </recommendedName>
</protein>
<reference evidence="4 5" key="1">
    <citation type="journal article" date="2023" name="Insect Mol. Biol.">
        <title>Genome sequencing provides insights into the evolution of gene families encoding plant cell wall-degrading enzymes in longhorned beetles.</title>
        <authorList>
            <person name="Shin N.R."/>
            <person name="Okamura Y."/>
            <person name="Kirsch R."/>
            <person name="Pauchet Y."/>
        </authorList>
    </citation>
    <scope>NUCLEOTIDE SEQUENCE [LARGE SCALE GENOMIC DNA]</scope>
    <source>
        <strain evidence="4">EAD_L_NR</strain>
    </source>
</reference>
<keyword evidence="5" id="KW-1185">Reference proteome</keyword>
<evidence type="ECO:0000256" key="1">
    <source>
        <dbReference type="ARBA" id="ARBA00001968"/>
    </source>
</evidence>
<dbReference type="EMBL" id="JANEYG010000065">
    <property type="protein sequence ID" value="KAJ8914720.1"/>
    <property type="molecule type" value="Genomic_DNA"/>
</dbReference>
<proteinExistence type="predicted"/>
<accession>A0AAV8VL85</accession>
<name>A0AAV8VL85_9CUCU</name>
<feature type="domain" description="DDE Tnp4" evidence="3">
    <location>
        <begin position="28"/>
        <end position="187"/>
    </location>
</feature>
<evidence type="ECO:0000313" key="5">
    <source>
        <dbReference type="Proteomes" id="UP001159042"/>
    </source>
</evidence>
<dbReference type="AlphaFoldDB" id="A0AAV8VL85"/>
<dbReference type="Pfam" id="PF13359">
    <property type="entry name" value="DDE_Tnp_4"/>
    <property type="match status" value="1"/>
</dbReference>
<dbReference type="GO" id="GO:0046872">
    <property type="term" value="F:metal ion binding"/>
    <property type="evidence" value="ECO:0007669"/>
    <property type="project" value="UniProtKB-KW"/>
</dbReference>
<dbReference type="InterPro" id="IPR027806">
    <property type="entry name" value="HARBI1_dom"/>
</dbReference>